<accession>R9GMF8</accession>
<organism evidence="1 2">
    <name type="scientific">Arcticibacter svalbardensis MN12-7</name>
    <dbReference type="NCBI Taxonomy" id="1150600"/>
    <lineage>
        <taxon>Bacteria</taxon>
        <taxon>Pseudomonadati</taxon>
        <taxon>Bacteroidota</taxon>
        <taxon>Sphingobacteriia</taxon>
        <taxon>Sphingobacteriales</taxon>
        <taxon>Sphingobacteriaceae</taxon>
        <taxon>Arcticibacter</taxon>
    </lineage>
</organism>
<keyword evidence="2" id="KW-1185">Reference proteome</keyword>
<evidence type="ECO:0000313" key="1">
    <source>
        <dbReference type="EMBL" id="EOR92886.1"/>
    </source>
</evidence>
<comment type="caution">
    <text evidence="1">The sequence shown here is derived from an EMBL/GenBank/DDBJ whole genome shotgun (WGS) entry which is preliminary data.</text>
</comment>
<dbReference type="OrthoDB" id="768501at2"/>
<sequence>MVIEKSISFHDQPMLKMNGTDYVVNIEEIEAFIEQCGKFMPLDNVAQFEVLTQEISDTLIDSARGDLTIEQIRPHLLFLREIGFLLKTMLSPVQENNLPI</sequence>
<gene>
    <name evidence="1" type="ORF">ADIARSV_3974</name>
</gene>
<evidence type="ECO:0000313" key="2">
    <source>
        <dbReference type="Proteomes" id="UP000014174"/>
    </source>
</evidence>
<dbReference type="EMBL" id="AQPN01000141">
    <property type="protein sequence ID" value="EOR92886.1"/>
    <property type="molecule type" value="Genomic_DNA"/>
</dbReference>
<proteinExistence type="predicted"/>
<dbReference type="RefSeq" id="WP_016197194.1">
    <property type="nucleotide sequence ID" value="NZ_AQPN01000141.1"/>
</dbReference>
<name>R9GMF8_9SPHI</name>
<dbReference type="AlphaFoldDB" id="R9GMF8"/>
<reference evidence="1 2" key="1">
    <citation type="journal article" date="2013" name="Genome Announc.">
        <title>Draft Genome Sequence of Arcticibacter svalbardensis Strain MN12-7T, a Member of the Family Sphingobacteriaceae Isolated from an Arctic Soil Sample.</title>
        <authorList>
            <person name="Shivaji S."/>
            <person name="Ara S."/>
            <person name="Prasad S."/>
            <person name="Manasa B.P."/>
            <person name="Begum Z."/>
            <person name="Singh A."/>
            <person name="Kumar Pinnaka A."/>
        </authorList>
    </citation>
    <scope>NUCLEOTIDE SEQUENCE [LARGE SCALE GENOMIC DNA]</scope>
    <source>
        <strain evidence="1 2">MN12-7</strain>
    </source>
</reference>
<protein>
    <submittedName>
        <fullName evidence="1">Uncharacterized protein</fullName>
    </submittedName>
</protein>
<dbReference type="Proteomes" id="UP000014174">
    <property type="component" value="Unassembled WGS sequence"/>
</dbReference>